<feature type="region of interest" description="Disordered" evidence="1">
    <location>
        <begin position="1"/>
        <end position="20"/>
    </location>
</feature>
<reference evidence="3" key="1">
    <citation type="submission" date="2020-03" db="EMBL/GenBank/DDBJ databases">
        <title>Draft sequencing of Paenibacilllus sp. S3N08.</title>
        <authorList>
            <person name="Kim D.-U."/>
        </authorList>
    </citation>
    <scope>NUCLEOTIDE SEQUENCE</scope>
    <source>
        <strain evidence="3">S3N08</strain>
    </source>
</reference>
<sequence length="174" mass="19161">MDVKDVKKDEPDMTGGSPDVSAKSNKNVVVFAIIAAIIIALVYFATSPAMNKPASSGTSVSSEQYMKTNGLMSVDYAAFDKSYKAMTDIQQKEYLKTLGNPLVEWTGFVHNVTETEVYVGVAGATFRNFDAEVSEDQKSILPTLKKEEKITIRGTLVRRGLLTDWVIRDAKIIK</sequence>
<organism evidence="3 4">
    <name type="scientific">Paenibacillus agricola</name>
    <dbReference type="NCBI Taxonomy" id="2716264"/>
    <lineage>
        <taxon>Bacteria</taxon>
        <taxon>Bacillati</taxon>
        <taxon>Bacillota</taxon>
        <taxon>Bacilli</taxon>
        <taxon>Bacillales</taxon>
        <taxon>Paenibacillaceae</taxon>
        <taxon>Paenibacillus</taxon>
    </lineage>
</organism>
<dbReference type="EMBL" id="JAAOIW010000005">
    <property type="protein sequence ID" value="NHN31114.1"/>
    <property type="molecule type" value="Genomic_DNA"/>
</dbReference>
<comment type="caution">
    <text evidence="3">The sequence shown here is derived from an EMBL/GenBank/DDBJ whole genome shotgun (WGS) entry which is preliminary data.</text>
</comment>
<evidence type="ECO:0000256" key="2">
    <source>
        <dbReference type="SAM" id="Phobius"/>
    </source>
</evidence>
<feature type="transmembrane region" description="Helical" evidence="2">
    <location>
        <begin position="28"/>
        <end position="46"/>
    </location>
</feature>
<evidence type="ECO:0000313" key="4">
    <source>
        <dbReference type="Proteomes" id="UP001165962"/>
    </source>
</evidence>
<keyword evidence="2" id="KW-1133">Transmembrane helix</keyword>
<feature type="compositionally biased region" description="Basic and acidic residues" evidence="1">
    <location>
        <begin position="1"/>
        <end position="11"/>
    </location>
</feature>
<protein>
    <recommendedName>
        <fullName evidence="5">tRNA_anti-like</fullName>
    </recommendedName>
</protein>
<evidence type="ECO:0008006" key="5">
    <source>
        <dbReference type="Google" id="ProtNLM"/>
    </source>
</evidence>
<proteinExistence type="predicted"/>
<name>A0ABX0J7G1_9BACL</name>
<evidence type="ECO:0000313" key="3">
    <source>
        <dbReference type="EMBL" id="NHN31114.1"/>
    </source>
</evidence>
<dbReference type="Proteomes" id="UP001165962">
    <property type="component" value="Unassembled WGS sequence"/>
</dbReference>
<keyword evidence="2" id="KW-0472">Membrane</keyword>
<accession>A0ABX0J7G1</accession>
<keyword evidence="4" id="KW-1185">Reference proteome</keyword>
<dbReference type="RefSeq" id="WP_166150857.1">
    <property type="nucleotide sequence ID" value="NZ_JAAOIW010000005.1"/>
</dbReference>
<keyword evidence="2" id="KW-0812">Transmembrane</keyword>
<gene>
    <name evidence="3" type="ORF">G9U52_14845</name>
</gene>
<evidence type="ECO:0000256" key="1">
    <source>
        <dbReference type="SAM" id="MobiDB-lite"/>
    </source>
</evidence>